<keyword evidence="3" id="KW-1133">Transmembrane helix</keyword>
<evidence type="ECO:0008006" key="6">
    <source>
        <dbReference type="Google" id="ProtNLM"/>
    </source>
</evidence>
<dbReference type="PANTHER" id="PTHR40940:SF2">
    <property type="entry name" value="BATD"/>
    <property type="match status" value="1"/>
</dbReference>
<dbReference type="PROSITE" id="PS50005">
    <property type="entry name" value="TPR"/>
    <property type="match status" value="1"/>
</dbReference>
<dbReference type="AlphaFoldDB" id="A0A4Y6Q0J6"/>
<dbReference type="Proteomes" id="UP000315995">
    <property type="component" value="Chromosome"/>
</dbReference>
<dbReference type="OrthoDB" id="180318at2"/>
<evidence type="ECO:0000256" key="1">
    <source>
        <dbReference type="PROSITE-ProRule" id="PRU00339"/>
    </source>
</evidence>
<protein>
    <recommendedName>
        <fullName evidence="6">Tetratricopeptide repeat protein</fullName>
    </recommendedName>
</protein>
<keyword evidence="3" id="KW-0812">Transmembrane</keyword>
<evidence type="ECO:0000256" key="2">
    <source>
        <dbReference type="SAM" id="MobiDB-lite"/>
    </source>
</evidence>
<evidence type="ECO:0000313" key="4">
    <source>
        <dbReference type="EMBL" id="QDG54106.1"/>
    </source>
</evidence>
<sequence length="894" mass="97961">MSIRHPNMNTPKASSLRPLVQAATLLVLIALVALPSLAFAQTDVRTSVSPREVEVGQLFDYNVNAQVEGNQRVRLLGRPKLGRAFQLLGTSGTTHPVVQGGKMFNVLSYTFKVRALTPGKHTIEPPVIRVNGKPLDLRPVTVQVHQRGKGPKQQPQRNPREKEEDRVAFIDHELEPTHKPYVGEQVTLAYYLYAQAFRANVEPAPPDEPSLDDFWIEDLSEQFSGRRQTLRINGKVMERANLRAYALFPLRAGTTRIEPLEVDVRVRGFLRQPGHSRLESEAIELDVQPLPPDAPDSFYEGNIGQWRFEVTTDRTRAKMGQPLRIRVTVRGDGQIRRTALPELPAIEGARVAGTDEKLDRSIDRGIVGGTKTVEYTLVPTREGTLTIPSLEFSYFDPKQEKYETIDTQPIEIEIRGGSLALDHQAPPTPEPDDKREEADVLEALVAKLDAPRADVALTSSKEPLSRNPLFWALLALPGLGVLALWLAGPLSKLASKQRSKRKRANPYKTALAKLAEADKKPPADKLDGVRAAVTIYVTDRAGVRAGAVSESTLPEHLEGLGVSSALAERVGELLRGLDEARYSPDQTAKAARADELRDECEACLRELEGERRAKKWSAQSAAAVLLALSVGAAGMLAPADAVAQGDETKLVERAVQAQQQNQWEQAADFWGEVNAAHPHAPDVLYNLGTALAHTGDYGLARLALERAALHDPGDEKIEKNRDLVHQIVRLSQIERASGTVRENTTSEGLFWWRLATSVSPHFFPWLLVGFTWLLLLGSLARRRSSNVALRDAGLAIASISALAIVLVVGGWVARDYVVNDVHPAVVVADGTQLREGPSEHAGLASIDTVLVPGVLLPVEDKRDGWVELGFADGSTAWTSSDNVAMVDSNEAIRD</sequence>
<reference evidence="4 5" key="1">
    <citation type="submission" date="2019-06" db="EMBL/GenBank/DDBJ databases">
        <title>Persicimonas caeni gen. nov., sp. nov., a predatory bacterium isolated from solar saltern.</title>
        <authorList>
            <person name="Wang S."/>
        </authorList>
    </citation>
    <scope>NUCLEOTIDE SEQUENCE [LARGE SCALE GENOMIC DNA]</scope>
    <source>
        <strain evidence="4 5">YN101</strain>
    </source>
</reference>
<proteinExistence type="predicted"/>
<name>A0A4Y6Q0J6_PERCE</name>
<evidence type="ECO:0000313" key="5">
    <source>
        <dbReference type="Proteomes" id="UP000315995"/>
    </source>
</evidence>
<dbReference type="Gene3D" id="1.25.40.10">
    <property type="entry name" value="Tetratricopeptide repeat domain"/>
    <property type="match status" value="1"/>
</dbReference>
<dbReference type="InterPro" id="IPR025738">
    <property type="entry name" value="BatD"/>
</dbReference>
<dbReference type="Pfam" id="PF13584">
    <property type="entry name" value="BatD"/>
    <property type="match status" value="2"/>
</dbReference>
<gene>
    <name evidence="4" type="ORF">FIV42_26200</name>
</gene>
<dbReference type="PANTHER" id="PTHR40940">
    <property type="entry name" value="PROTEIN BATD-RELATED"/>
    <property type="match status" value="1"/>
</dbReference>
<accession>A0A4Y6Q0J6</accession>
<dbReference type="RefSeq" id="WP_141200551.1">
    <property type="nucleotide sequence ID" value="NZ_CP041186.1"/>
</dbReference>
<accession>A0A5B8YER5</accession>
<feature type="repeat" description="TPR" evidence="1">
    <location>
        <begin position="681"/>
        <end position="714"/>
    </location>
</feature>
<keyword evidence="5" id="KW-1185">Reference proteome</keyword>
<evidence type="ECO:0000256" key="3">
    <source>
        <dbReference type="SAM" id="Phobius"/>
    </source>
</evidence>
<feature type="region of interest" description="Disordered" evidence="2">
    <location>
        <begin position="142"/>
        <end position="164"/>
    </location>
</feature>
<feature type="transmembrane region" description="Helical" evidence="3">
    <location>
        <begin position="762"/>
        <end position="780"/>
    </location>
</feature>
<keyword evidence="1" id="KW-0802">TPR repeat</keyword>
<organism evidence="4 5">
    <name type="scientific">Persicimonas caeni</name>
    <dbReference type="NCBI Taxonomy" id="2292766"/>
    <lineage>
        <taxon>Bacteria</taxon>
        <taxon>Deltaproteobacteria</taxon>
        <taxon>Bradymonadales</taxon>
        <taxon>Bradymonadaceae</taxon>
        <taxon>Persicimonas</taxon>
    </lineage>
</organism>
<dbReference type="SUPFAM" id="SSF48452">
    <property type="entry name" value="TPR-like"/>
    <property type="match status" value="1"/>
</dbReference>
<dbReference type="InterPro" id="IPR011990">
    <property type="entry name" value="TPR-like_helical_dom_sf"/>
</dbReference>
<feature type="transmembrane region" description="Helical" evidence="3">
    <location>
        <begin position="621"/>
        <end position="639"/>
    </location>
</feature>
<feature type="transmembrane region" description="Helical" evidence="3">
    <location>
        <begin position="792"/>
        <end position="813"/>
    </location>
</feature>
<dbReference type="InterPro" id="IPR019734">
    <property type="entry name" value="TPR_rpt"/>
</dbReference>
<feature type="transmembrane region" description="Helical" evidence="3">
    <location>
        <begin position="469"/>
        <end position="493"/>
    </location>
</feature>
<keyword evidence="3" id="KW-0472">Membrane</keyword>
<dbReference type="EMBL" id="CP041186">
    <property type="protein sequence ID" value="QDG54106.1"/>
    <property type="molecule type" value="Genomic_DNA"/>
</dbReference>